<feature type="signal peptide" evidence="8">
    <location>
        <begin position="1"/>
        <end position="20"/>
    </location>
</feature>
<dbReference type="EMBL" id="FNIL01000001">
    <property type="protein sequence ID" value="SDN28421.1"/>
    <property type="molecule type" value="Genomic_DNA"/>
</dbReference>
<dbReference type="Pfam" id="PF04347">
    <property type="entry name" value="FliO"/>
    <property type="match status" value="1"/>
</dbReference>
<keyword evidence="5 7" id="KW-0472">Membrane</keyword>
<keyword evidence="3 7" id="KW-0812">Transmembrane</keyword>
<evidence type="ECO:0000313" key="10">
    <source>
        <dbReference type="Proteomes" id="UP000198778"/>
    </source>
</evidence>
<comment type="subcellular location">
    <subcellularLocation>
        <location evidence="1">Cell membrane</location>
    </subcellularLocation>
</comment>
<protein>
    <submittedName>
        <fullName evidence="9">Flagellar protein FliO/FliZ</fullName>
    </submittedName>
</protein>
<dbReference type="STRING" id="745820.SAMN04488053_101349"/>
<keyword evidence="9" id="KW-0966">Cell projection</keyword>
<evidence type="ECO:0000256" key="5">
    <source>
        <dbReference type="ARBA" id="ARBA00023136"/>
    </source>
</evidence>
<evidence type="ECO:0000313" key="9">
    <source>
        <dbReference type="EMBL" id="SDN28421.1"/>
    </source>
</evidence>
<feature type="region of interest" description="Disordered" evidence="6">
    <location>
        <begin position="200"/>
        <end position="221"/>
    </location>
</feature>
<feature type="chain" id="PRO_5011730408" evidence="8">
    <location>
        <begin position="21"/>
        <end position="221"/>
    </location>
</feature>
<keyword evidence="9" id="KW-0969">Cilium</keyword>
<name>A0A1H0A586_9BACI</name>
<feature type="transmembrane region" description="Helical" evidence="7">
    <location>
        <begin position="71"/>
        <end position="93"/>
    </location>
</feature>
<sequence>MRIVIYSILLLFLFSFTAYAEDDSYGESDRSVIEGLGEENSPEEEGTFFFDENETEEENEAVVGGDQGPNLIGLTLQLILALGVVLFLIYGLLKFMNKRARSFSSHQTVQSVGGVGIGTNKSVQLVRVGEKLLVLGVGDSVSLLKEIDDPQEVEKMLQAEQQTELIKPKQALEAWFSNRKNKENPYADNDKNRFQSLLSKEMTDVKKSQEKVHSTLEEKDR</sequence>
<dbReference type="GO" id="GO:0016020">
    <property type="term" value="C:membrane"/>
    <property type="evidence" value="ECO:0007669"/>
    <property type="project" value="InterPro"/>
</dbReference>
<reference evidence="10" key="1">
    <citation type="submission" date="2016-10" db="EMBL/GenBank/DDBJ databases">
        <authorList>
            <person name="Varghese N."/>
            <person name="Submissions S."/>
        </authorList>
    </citation>
    <scope>NUCLEOTIDE SEQUENCE [LARGE SCALE GENOMIC DNA]</scope>
    <source>
        <strain evidence="10">CGMCC 1.10369</strain>
    </source>
</reference>
<dbReference type="AlphaFoldDB" id="A0A1H0A586"/>
<keyword evidence="8" id="KW-0732">Signal</keyword>
<dbReference type="RefSeq" id="WP_175444144.1">
    <property type="nucleotide sequence ID" value="NZ_FNIL01000001.1"/>
</dbReference>
<dbReference type="GO" id="GO:0044781">
    <property type="term" value="P:bacterial-type flagellum organization"/>
    <property type="evidence" value="ECO:0007669"/>
    <property type="project" value="InterPro"/>
</dbReference>
<evidence type="ECO:0000256" key="3">
    <source>
        <dbReference type="ARBA" id="ARBA00022692"/>
    </source>
</evidence>
<dbReference type="Proteomes" id="UP000198778">
    <property type="component" value="Unassembled WGS sequence"/>
</dbReference>
<keyword evidence="10" id="KW-1185">Reference proteome</keyword>
<keyword evidence="9" id="KW-0282">Flagellum</keyword>
<evidence type="ECO:0000256" key="7">
    <source>
        <dbReference type="SAM" id="Phobius"/>
    </source>
</evidence>
<keyword evidence="2" id="KW-1003">Cell membrane</keyword>
<accession>A0A1H0A586</accession>
<proteinExistence type="predicted"/>
<evidence type="ECO:0000256" key="6">
    <source>
        <dbReference type="SAM" id="MobiDB-lite"/>
    </source>
</evidence>
<keyword evidence="4 7" id="KW-1133">Transmembrane helix</keyword>
<organism evidence="9 10">
    <name type="scientific">Alkalicoccus daliensis</name>
    <dbReference type="NCBI Taxonomy" id="745820"/>
    <lineage>
        <taxon>Bacteria</taxon>
        <taxon>Bacillati</taxon>
        <taxon>Bacillota</taxon>
        <taxon>Bacilli</taxon>
        <taxon>Bacillales</taxon>
        <taxon>Bacillaceae</taxon>
        <taxon>Alkalicoccus</taxon>
    </lineage>
</organism>
<evidence type="ECO:0000256" key="4">
    <source>
        <dbReference type="ARBA" id="ARBA00022989"/>
    </source>
</evidence>
<gene>
    <name evidence="9" type="ORF">SAMN04488053_101349</name>
</gene>
<feature type="compositionally biased region" description="Basic and acidic residues" evidence="6">
    <location>
        <begin position="201"/>
        <end position="221"/>
    </location>
</feature>
<evidence type="ECO:0000256" key="8">
    <source>
        <dbReference type="SAM" id="SignalP"/>
    </source>
</evidence>
<evidence type="ECO:0000256" key="1">
    <source>
        <dbReference type="ARBA" id="ARBA00004236"/>
    </source>
</evidence>
<dbReference type="InterPro" id="IPR022781">
    <property type="entry name" value="Flagellar_biosynth_FliO"/>
</dbReference>
<evidence type="ECO:0000256" key="2">
    <source>
        <dbReference type="ARBA" id="ARBA00022475"/>
    </source>
</evidence>